<proteinExistence type="predicted"/>
<evidence type="ECO:0000313" key="6">
    <source>
        <dbReference type="Proteomes" id="UP000722791"/>
    </source>
</evidence>
<feature type="region of interest" description="Disordered" evidence="1">
    <location>
        <begin position="1249"/>
        <end position="1273"/>
    </location>
</feature>
<feature type="compositionally biased region" description="Low complexity" evidence="1">
    <location>
        <begin position="211"/>
        <end position="223"/>
    </location>
</feature>
<organism evidence="5 6">
    <name type="scientific">Volvox reticuliferus</name>
    <dbReference type="NCBI Taxonomy" id="1737510"/>
    <lineage>
        <taxon>Eukaryota</taxon>
        <taxon>Viridiplantae</taxon>
        <taxon>Chlorophyta</taxon>
        <taxon>core chlorophytes</taxon>
        <taxon>Chlorophyceae</taxon>
        <taxon>CS clade</taxon>
        <taxon>Chlamydomonadales</taxon>
        <taxon>Volvocaceae</taxon>
        <taxon>Volvox</taxon>
    </lineage>
</organism>
<dbReference type="EMBL" id="BNCP01000007">
    <property type="protein sequence ID" value="GIL75245.1"/>
    <property type="molecule type" value="Genomic_DNA"/>
</dbReference>
<dbReference type="InterPro" id="IPR032817">
    <property type="entry name" value="Mon2_C"/>
</dbReference>
<name>A0A8J4LN39_9CHLO</name>
<feature type="compositionally biased region" description="Low complexity" evidence="1">
    <location>
        <begin position="2564"/>
        <end position="2576"/>
    </location>
</feature>
<evidence type="ECO:0000259" key="2">
    <source>
        <dbReference type="Pfam" id="PF16206"/>
    </source>
</evidence>
<feature type="region of interest" description="Disordered" evidence="1">
    <location>
        <begin position="1112"/>
        <end position="1131"/>
    </location>
</feature>
<evidence type="ECO:0000256" key="1">
    <source>
        <dbReference type="SAM" id="MobiDB-lite"/>
    </source>
</evidence>
<keyword evidence="7" id="KW-1185">Reference proteome</keyword>
<dbReference type="OrthoDB" id="294853at2759"/>
<feature type="region of interest" description="Disordered" evidence="1">
    <location>
        <begin position="1405"/>
        <end position="1431"/>
    </location>
</feature>
<feature type="region of interest" description="Disordered" evidence="1">
    <location>
        <begin position="1153"/>
        <end position="1205"/>
    </location>
</feature>
<dbReference type="SUPFAM" id="SSF48371">
    <property type="entry name" value="ARM repeat"/>
    <property type="match status" value="2"/>
</dbReference>
<gene>
    <name evidence="4" type="ORF">Vretifemale_5026</name>
    <name evidence="5" type="ORF">Vretimale_7907</name>
</gene>
<feature type="region of interest" description="Disordered" evidence="1">
    <location>
        <begin position="2608"/>
        <end position="2639"/>
    </location>
</feature>
<accession>A0A8J4LN39</accession>
<feature type="compositionally biased region" description="Low complexity" evidence="1">
    <location>
        <begin position="1444"/>
        <end position="1455"/>
    </location>
</feature>
<feature type="region of interest" description="Disordered" evidence="1">
    <location>
        <begin position="2562"/>
        <end position="2581"/>
    </location>
</feature>
<feature type="region of interest" description="Disordered" evidence="1">
    <location>
        <begin position="1444"/>
        <end position="1505"/>
    </location>
</feature>
<dbReference type="InterPro" id="IPR016024">
    <property type="entry name" value="ARM-type_fold"/>
</dbReference>
<feature type="domain" description="Mon2/Sec7/BIG1-like dimerisation and cyclophilin-binding" evidence="3">
    <location>
        <begin position="7"/>
        <end position="187"/>
    </location>
</feature>
<evidence type="ECO:0000259" key="3">
    <source>
        <dbReference type="Pfam" id="PF16213"/>
    </source>
</evidence>
<feature type="compositionally biased region" description="Low complexity" evidence="1">
    <location>
        <begin position="1537"/>
        <end position="1556"/>
    </location>
</feature>
<dbReference type="Pfam" id="PF16213">
    <property type="entry name" value="DCB"/>
    <property type="match status" value="1"/>
</dbReference>
<dbReference type="Pfam" id="PF16206">
    <property type="entry name" value="Mon2_C"/>
    <property type="match status" value="1"/>
</dbReference>
<feature type="region of interest" description="Disordered" evidence="1">
    <location>
        <begin position="197"/>
        <end position="245"/>
    </location>
</feature>
<dbReference type="EMBL" id="BNCQ01000013">
    <property type="protein sequence ID" value="GIM03118.1"/>
    <property type="molecule type" value="Genomic_DNA"/>
</dbReference>
<feature type="region of interest" description="Disordered" evidence="1">
    <location>
        <begin position="1987"/>
        <end position="2006"/>
    </location>
</feature>
<feature type="region of interest" description="Disordered" evidence="1">
    <location>
        <begin position="1945"/>
        <end position="1971"/>
    </location>
</feature>
<evidence type="ECO:0000313" key="7">
    <source>
        <dbReference type="Proteomes" id="UP000747110"/>
    </source>
</evidence>
<sequence>MAADVVLSVVETDLRLLAAEAKKAEGPMTNLMGILHHSDLPAVKDATERALQKVRTVEQSGLSGVQQALEILAPFALACETKYAKLACIAISAFQKLLANDAVSIKGRCEIINALQAAERLSDESVKLRILQASLTIIQSPSFADEQDAIQQLLSLLFRLYVNNKSNVAVHSTAAATIRQAVALVFDHSAVPGRVPGTTALTMGSPAVGYSPRPSLSTPSRSGCSGGGANSPGPPQPGGAGGGASAAQPVSATAVIAGAVMDADAGAAPGREVVPVLLLEEIMGWLGAREGKELGWVQLQQRSGNRIDRTFLLEMLEAVLLQRWVAIHRLPGLVQCMKAKVAPAIHGLLDSACDRLVDPNDAVDCRLVVRCSAAFIRRHHNLAPERAAAMVVRLAETAGSVGRSAAAHRWQRFMALQALRSLLADPSLLYRLYHLQLPADKQPPGTATMAASTAGKSMEANGSVAASPVADGGTAGGSGSVVHIIVASLYDALRWYVRTSIETPEDDVVAALGNLYFQRAMGARDAVQETEAFGTNLAHGSEVVIAHLALECVLAMVAATEALTDVVVVPAEPGMPSPKLITRDTPEVRCADVAGLVLELWRCVLNVCNTLLARAGHDVLVGLLVRGMQGVTYSAGALGVVEARDALLHALCAHTLLPPGEDDVAALAVSMAGGSGGAAGGQCAEDRSVGGTSRRNLAIVPVIGSSSSSTHAGDGGASSAPGFLTALLVDRSASSVRVVLTPRNIAALRALFNIAHRLADGLGSCGWLYVVDAVNALDRILASPHTTTAAYLVETGGEGEVVTGLQPMNSSVVPISGAPTAVGAGVGTGGAAAAAAAGVGPAASAAGAASAVTPDGVADDGSTAAQRELRILASAADQLFENTHHMSPEAVVSLLSALADISHRTLAGLGLLGGGSAAGGIVAAAAAAAPPPLPSAAAVAVVAVASTGPGGGGVLSPSVGVAAAAAVVPGAVRLCALNRMVDTLLHNLWRVQDLWGIFLAHVLEALASNNMQVRAAAVDALDRTITGALNPDLHVPDKFTAPLPALEDALSPAAAVAARKALLPNFPSYATTAIPSPAGGAIGTSTPGSRRSSKDMAFGLGAAVGMTTPISSPQVSLHPSTGRGISGGGAGTGAATSVPLATFTVAASPTFQSPTLPRYASGGGGATPAFAMGRHSSDLSNHLPPLPTGPPPPHPSSLASAASPAAASSSPFARSLTTATIAAVTTTTTTTTAAAAAAAIGTPGSNAATIAAASPSPGTAPPVTNRGVQQSAQREDVQHMLLVALDSLYREGGRSPDVRHGLLRIALHVLQHHGDGLTRGWVPLLRLLDAVPRAGQGSADVRLGFQVVELLATDYLASSLPKEHVAKALEVIAKFATQDTVLNVSLSSITMLWNVTDHLARSRGTFSKAAATQHQQGHHHHQQQQQQKHPHPVAMMTVNAVAAAASPTPAAATVGTPPPRAPTTQLGSSSSTRPIGGGSSGAAAAGSSPFSSEMYGSDTAGDGEKQMSPAFAAALSFARGVPSLPSASSPERSPWVQQQQPQARPDAQLQQGQPVHQQAHLGQAAGALAAIVAGGAGGAGYPMHDLDEAESIAMLMIAFRSLKALSVDPRPEARNAAVRTLFLAVGSHGGKFPSATWHELFWSLLFDLLLTIHRVSSTSSVEEAAAVELGKEKGGRPVVMLVHHSRNSEQKQWDETLVLALGGAAKVMRSYMAVLSGLDVWTTAWEQLMQLLGELLATGRKAVCLASTSLLTTVLQAHGSGPLVSRAMWQQTLAALDRGVNAMAAPNTSAPLQARAELLTCITTISSQLLLLRSTRSGTSAAVAGGTVVLSSSNGIDEGGVGAIAPVATNPDPEQLLLILRWLDRFARYPVGADDTSSIHFTTIGPIQKSAMAVMAALPPAVSAAGVWPAVLAVLCNMLRPFSTLALRQYAQLVAALLQQRKANSPAPWSSSSTPESSSHPATSGAPITASTGAASGAGALDSMASYTSAGSSREPSVHGQAAGSSSPIAPVPAVAGGVSSGLSSAGSGSSSPWLTFATSREVMEARALSPLWMARVVELLAAWYRDQVSWQVRVATFPLLVGAMSECMACRHLLPQHQPQSGSQHPEGPQAQLILAGDLGEVQALEELWRAAARGFVTVVQTGLPSINICSHQGQQPQQVLVPHSTWPALARAFQMFFLATNLPPLQQPPQEAQHALSLALAAAGGSSATASYFRRMSTCSEPVVAMGGTVLPPPSPEQIAADFEITMAVLDCLSETVLGSCQHAPIEMRRALMEVLDMGAASAAAPSAAGISSCVRPYDESGLPPTSRLSHICLNKLYVLCSRGQDAPVVLPEQDGRDVVQQPAAASRSQFEVSQLALPVFVTRCEAILQEYARAEQRFKAASILARPGTPSGRAASLDFVDSGTASGGPIDGPATAPAQTLSPLRPGLAGAVVPVTLHDKARHVLELLQQLRVVPPVSDSLLPSRPHLRFWLDVMRAVRCHAAMPPPSLAAGAAAAAAASTTPGLALHSCSSLGGSGGAPGGLMLSPLEVSRRSSSGFELASPTAAAVATAAGSCGGAGGSTTAAETVASSGAPTGRSAASSFFSRTYSSTGALLSSAIGAATGGSTTVSAAPPTPPKRPSGSGGGGGGGGGTAALQPLEARTSSLAPPRHLATAFVASGATGSGLGSLQLTGKSLWVKEQPHLPALYGVLCESIGSSDPAVRSAVQGMLAALGGGLGMCATPQPMSPFL</sequence>
<feature type="compositionally biased region" description="Gly residues" evidence="1">
    <location>
        <begin position="2625"/>
        <end position="2636"/>
    </location>
</feature>
<feature type="region of interest" description="Disordered" evidence="1">
    <location>
        <begin position="1522"/>
        <end position="1556"/>
    </location>
</feature>
<feature type="compositionally biased region" description="Pro residues" evidence="1">
    <location>
        <begin position="1184"/>
        <end position="1195"/>
    </location>
</feature>
<dbReference type="Proteomes" id="UP000747110">
    <property type="component" value="Unassembled WGS sequence"/>
</dbReference>
<dbReference type="PANTHER" id="PTHR24216">
    <property type="entry name" value="PAXILLIN-RELATED"/>
    <property type="match status" value="1"/>
</dbReference>
<evidence type="ECO:0000313" key="4">
    <source>
        <dbReference type="EMBL" id="GIL75245.1"/>
    </source>
</evidence>
<feature type="compositionally biased region" description="Low complexity" evidence="1">
    <location>
        <begin position="1196"/>
        <end position="1205"/>
    </location>
</feature>
<evidence type="ECO:0008006" key="8">
    <source>
        <dbReference type="Google" id="ProtNLM"/>
    </source>
</evidence>
<evidence type="ECO:0000313" key="5">
    <source>
        <dbReference type="EMBL" id="GIM03118.1"/>
    </source>
</evidence>
<comment type="caution">
    <text evidence="5">The sequence shown here is derived from an EMBL/GenBank/DDBJ whole genome shotgun (WGS) entry which is preliminary data.</text>
</comment>
<feature type="domain" description="Mon2 C-terminal" evidence="2">
    <location>
        <begin position="1595"/>
        <end position="1757"/>
    </location>
</feature>
<dbReference type="Proteomes" id="UP000722791">
    <property type="component" value="Unassembled WGS sequence"/>
</dbReference>
<protein>
    <recommendedName>
        <fullName evidence="8">Protein MON2 homolog</fullName>
    </recommendedName>
</protein>
<dbReference type="PANTHER" id="PTHR24216:SF65">
    <property type="entry name" value="PAXILLIN-LIKE PROTEIN 1"/>
    <property type="match status" value="1"/>
</dbReference>
<reference evidence="5" key="1">
    <citation type="journal article" date="2021" name="Proc. Natl. Acad. Sci. U.S.A.">
        <title>Three genomes in the algal genus Volvox reveal the fate of a haploid sex-determining region after a transition to homothallism.</title>
        <authorList>
            <person name="Yamamoto K."/>
            <person name="Hamaji T."/>
            <person name="Kawai-Toyooka H."/>
            <person name="Matsuzaki R."/>
            <person name="Takahashi F."/>
            <person name="Nishimura Y."/>
            <person name="Kawachi M."/>
            <person name="Noguchi H."/>
            <person name="Minakuchi Y."/>
            <person name="Umen J.G."/>
            <person name="Toyoda A."/>
            <person name="Nozaki H."/>
        </authorList>
    </citation>
    <scope>NUCLEOTIDE SEQUENCE</scope>
    <source>
        <strain evidence="5">NIES-3785</strain>
        <strain evidence="4">NIES-3786</strain>
    </source>
</reference>
<dbReference type="InterPro" id="IPR032629">
    <property type="entry name" value="DCB_dom"/>
</dbReference>